<comment type="function">
    <text evidence="1">Adds a myristoyl group to the N-terminal glycine residue of certain cellular proteins.</text>
</comment>
<proteinExistence type="inferred from homology"/>
<keyword evidence="1" id="KW-0012">Acyltransferase</keyword>
<comment type="catalytic activity">
    <reaction evidence="1">
        <text>N-terminal glycyl-[protein] + tetradecanoyl-CoA = N-tetradecanoylglycyl-[protein] + CoA + H(+)</text>
        <dbReference type="Rhea" id="RHEA:15521"/>
        <dbReference type="Rhea" id="RHEA-COMP:12666"/>
        <dbReference type="Rhea" id="RHEA-COMP:12667"/>
        <dbReference type="ChEBI" id="CHEBI:15378"/>
        <dbReference type="ChEBI" id="CHEBI:57287"/>
        <dbReference type="ChEBI" id="CHEBI:57385"/>
        <dbReference type="ChEBI" id="CHEBI:64723"/>
        <dbReference type="ChEBI" id="CHEBI:133050"/>
        <dbReference type="EC" id="2.3.1.97"/>
    </reaction>
</comment>
<dbReference type="EC" id="2.3.1.97" evidence="1"/>
<dbReference type="EMBL" id="JALJOV010000773">
    <property type="protein sequence ID" value="KAK9861352.1"/>
    <property type="molecule type" value="Genomic_DNA"/>
</dbReference>
<dbReference type="Pfam" id="PF02799">
    <property type="entry name" value="NMT_C"/>
    <property type="match status" value="1"/>
</dbReference>
<evidence type="ECO:0000313" key="5">
    <source>
        <dbReference type="Proteomes" id="UP001485043"/>
    </source>
</evidence>
<dbReference type="SUPFAM" id="SSF55729">
    <property type="entry name" value="Acyl-CoA N-acyltransferases (Nat)"/>
    <property type="match status" value="1"/>
</dbReference>
<dbReference type="InterPro" id="IPR016181">
    <property type="entry name" value="Acyl_CoA_acyltransferase"/>
</dbReference>
<evidence type="ECO:0000256" key="1">
    <source>
        <dbReference type="RuleBase" id="RU000586"/>
    </source>
</evidence>
<accession>A0AAW1SXR4</accession>
<comment type="caution">
    <text evidence="4">The sequence shown here is derived from an EMBL/GenBank/DDBJ whole genome shotgun (WGS) entry which is preliminary data.</text>
</comment>
<dbReference type="PANTHER" id="PTHR11377:SF5">
    <property type="entry name" value="GLYCYLPEPTIDE N-TETRADECANOYLTRANSFERASE"/>
    <property type="match status" value="1"/>
</dbReference>
<organism evidence="4 5">
    <name type="scientific">Apatococcus fuscideae</name>
    <dbReference type="NCBI Taxonomy" id="2026836"/>
    <lineage>
        <taxon>Eukaryota</taxon>
        <taxon>Viridiplantae</taxon>
        <taxon>Chlorophyta</taxon>
        <taxon>core chlorophytes</taxon>
        <taxon>Trebouxiophyceae</taxon>
        <taxon>Chlorellales</taxon>
        <taxon>Chlorellaceae</taxon>
        <taxon>Apatococcus</taxon>
    </lineage>
</organism>
<dbReference type="Gene3D" id="3.40.630.30">
    <property type="match status" value="1"/>
</dbReference>
<dbReference type="Proteomes" id="UP001485043">
    <property type="component" value="Unassembled WGS sequence"/>
</dbReference>
<dbReference type="GO" id="GO:0005737">
    <property type="term" value="C:cytoplasm"/>
    <property type="evidence" value="ECO:0007669"/>
    <property type="project" value="TreeGrafter"/>
</dbReference>
<name>A0AAW1SXR4_9CHLO</name>
<keyword evidence="1" id="KW-0808">Transferase</keyword>
<reference evidence="4 5" key="1">
    <citation type="journal article" date="2024" name="Nat. Commun.">
        <title>Phylogenomics reveals the evolutionary origins of lichenization in chlorophyte algae.</title>
        <authorList>
            <person name="Puginier C."/>
            <person name="Libourel C."/>
            <person name="Otte J."/>
            <person name="Skaloud P."/>
            <person name="Haon M."/>
            <person name="Grisel S."/>
            <person name="Petersen M."/>
            <person name="Berrin J.G."/>
            <person name="Delaux P.M."/>
            <person name="Dal Grande F."/>
            <person name="Keller J."/>
        </authorList>
    </citation>
    <scope>NUCLEOTIDE SEQUENCE [LARGE SCALE GENOMIC DNA]</scope>
    <source>
        <strain evidence="4 5">SAG 2523</strain>
    </source>
</reference>
<dbReference type="InterPro" id="IPR000903">
    <property type="entry name" value="NMT"/>
</dbReference>
<dbReference type="PANTHER" id="PTHR11377">
    <property type="entry name" value="N-MYRISTOYL TRANSFERASE"/>
    <property type="match status" value="1"/>
</dbReference>
<dbReference type="PROSITE" id="PS00976">
    <property type="entry name" value="NMT_2"/>
    <property type="match status" value="1"/>
</dbReference>
<sequence length="122" mass="13777">MNHMGTGSIITDLVSYYTLPSTIIGNPTYQELKAAFMYYTVATQTPLQQLMRDVLILSKSKGHDVFNALDIFENDSFLKELKFGIGDGRLRYYLYNWRVVPSADARANEPPLTPKNVGLVLL</sequence>
<evidence type="ECO:0000313" key="4">
    <source>
        <dbReference type="EMBL" id="KAK9861352.1"/>
    </source>
</evidence>
<comment type="similarity">
    <text evidence="2">Belongs to the NMT family.</text>
</comment>
<keyword evidence="5" id="KW-1185">Reference proteome</keyword>
<gene>
    <name evidence="4" type="ORF">WJX84_006048</name>
</gene>
<evidence type="ECO:0000259" key="3">
    <source>
        <dbReference type="Pfam" id="PF02799"/>
    </source>
</evidence>
<evidence type="ECO:0000256" key="2">
    <source>
        <dbReference type="RuleBase" id="RU004178"/>
    </source>
</evidence>
<protein>
    <recommendedName>
        <fullName evidence="1">Glycylpeptide N-tetradecanoyltransferase</fullName>
        <ecNumber evidence="1">2.3.1.97</ecNumber>
    </recommendedName>
</protein>
<dbReference type="InterPro" id="IPR022677">
    <property type="entry name" value="NMT_C"/>
</dbReference>
<feature type="domain" description="Glycylpeptide N-tetradecanoyltransferase C-terminal" evidence="3">
    <location>
        <begin position="9"/>
        <end position="120"/>
    </location>
</feature>
<dbReference type="GO" id="GO:0004379">
    <property type="term" value="F:glycylpeptide N-tetradecanoyltransferase activity"/>
    <property type="evidence" value="ECO:0007669"/>
    <property type="project" value="UniProtKB-EC"/>
</dbReference>
<dbReference type="AlphaFoldDB" id="A0AAW1SXR4"/>
<dbReference type="InterPro" id="IPR022678">
    <property type="entry name" value="NMT_CS"/>
</dbReference>